<reference evidence="2 3" key="1">
    <citation type="journal article" date="2024" name="Ann. Entomol. Soc. Am.">
        <title>Genomic analyses of the southern and eastern yellowjacket wasps (Hymenoptera: Vespidae) reveal evolutionary signatures of social life.</title>
        <authorList>
            <person name="Catto M.A."/>
            <person name="Caine P.B."/>
            <person name="Orr S.E."/>
            <person name="Hunt B.G."/>
            <person name="Goodisman M.A.D."/>
        </authorList>
    </citation>
    <scope>NUCLEOTIDE SEQUENCE [LARGE SCALE GENOMIC DNA]</scope>
    <source>
        <strain evidence="2">232</strain>
        <tissue evidence="2">Head and thorax</tissue>
    </source>
</reference>
<feature type="region of interest" description="Disordered" evidence="1">
    <location>
        <begin position="41"/>
        <end position="68"/>
    </location>
</feature>
<sequence length="68" mass="7806">MIVVARPRKRVRVEGKYGAFLASWLVFLMSRSRREWLRWTEKGEKGRGGKGKSGSTGLACPRRAFSHR</sequence>
<comment type="caution">
    <text evidence="2">The sequence shown here is derived from an EMBL/GenBank/DDBJ whole genome shotgun (WGS) entry which is preliminary data.</text>
</comment>
<protein>
    <submittedName>
        <fullName evidence="2">Uncharacterized protein</fullName>
    </submittedName>
</protein>
<gene>
    <name evidence="2" type="ORF">V1477_009000</name>
</gene>
<dbReference type="EMBL" id="JAYRBN010000056">
    <property type="protein sequence ID" value="KAL2743511.1"/>
    <property type="molecule type" value="Genomic_DNA"/>
</dbReference>
<dbReference type="AlphaFoldDB" id="A0ABD2CEL8"/>
<accession>A0ABD2CEL8</accession>
<keyword evidence="3" id="KW-1185">Reference proteome</keyword>
<evidence type="ECO:0000256" key="1">
    <source>
        <dbReference type="SAM" id="MobiDB-lite"/>
    </source>
</evidence>
<evidence type="ECO:0000313" key="2">
    <source>
        <dbReference type="EMBL" id="KAL2743511.1"/>
    </source>
</evidence>
<proteinExistence type="predicted"/>
<name>A0ABD2CEL8_VESMC</name>
<evidence type="ECO:0000313" key="3">
    <source>
        <dbReference type="Proteomes" id="UP001607303"/>
    </source>
</evidence>
<dbReference type="Proteomes" id="UP001607303">
    <property type="component" value="Unassembled WGS sequence"/>
</dbReference>
<organism evidence="2 3">
    <name type="scientific">Vespula maculifrons</name>
    <name type="common">Eastern yellow jacket</name>
    <name type="synonym">Wasp</name>
    <dbReference type="NCBI Taxonomy" id="7453"/>
    <lineage>
        <taxon>Eukaryota</taxon>
        <taxon>Metazoa</taxon>
        <taxon>Ecdysozoa</taxon>
        <taxon>Arthropoda</taxon>
        <taxon>Hexapoda</taxon>
        <taxon>Insecta</taxon>
        <taxon>Pterygota</taxon>
        <taxon>Neoptera</taxon>
        <taxon>Endopterygota</taxon>
        <taxon>Hymenoptera</taxon>
        <taxon>Apocrita</taxon>
        <taxon>Aculeata</taxon>
        <taxon>Vespoidea</taxon>
        <taxon>Vespidae</taxon>
        <taxon>Vespinae</taxon>
        <taxon>Vespula</taxon>
    </lineage>
</organism>